<dbReference type="EMBL" id="LN614827">
    <property type="protein sequence ID" value="CEG56037.1"/>
    <property type="molecule type" value="Genomic_DNA"/>
</dbReference>
<evidence type="ECO:0000313" key="2">
    <source>
        <dbReference type="EMBL" id="CEG56037.1"/>
    </source>
</evidence>
<proteinExistence type="predicted"/>
<protein>
    <submittedName>
        <fullName evidence="2">Uncharacterized protein</fullName>
    </submittedName>
</protein>
<name>A0A098G0J9_9GAMM</name>
<evidence type="ECO:0000313" key="3">
    <source>
        <dbReference type="Proteomes" id="UP000032430"/>
    </source>
</evidence>
<keyword evidence="1" id="KW-0732">Signal</keyword>
<feature type="chain" id="PRO_5001935252" evidence="1">
    <location>
        <begin position="26"/>
        <end position="176"/>
    </location>
</feature>
<dbReference type="HOGENOM" id="CLU_1523331_0_0_6"/>
<accession>A0A098G0J9</accession>
<organism evidence="2 3">
    <name type="scientific">Legionella fallonii LLAP-10</name>
    <dbReference type="NCBI Taxonomy" id="1212491"/>
    <lineage>
        <taxon>Bacteria</taxon>
        <taxon>Pseudomonadati</taxon>
        <taxon>Pseudomonadota</taxon>
        <taxon>Gammaproteobacteria</taxon>
        <taxon>Legionellales</taxon>
        <taxon>Legionellaceae</taxon>
        <taxon>Legionella</taxon>
    </lineage>
</organism>
<sequence length="176" mass="20401">MRFIKYFNTCFLLVCISMSPQTADALVVEKKCGKYIFQVQITNENDIGERLYKLYYQIADQEKKLFYQTELGMSLAAACIQNNKKQYLMLFQENCGGNGCPEDIFGIYDPNEKRMLVKPADWPKGNTKEIEKMIGHQLESSDNEKSFFCCGRQLYDFRFGHFKRSNSEKDGAVKSN</sequence>
<gene>
    <name evidence="2" type="ORF">LFA_0583</name>
</gene>
<dbReference type="Proteomes" id="UP000032430">
    <property type="component" value="Chromosome I"/>
</dbReference>
<reference evidence="3" key="1">
    <citation type="submission" date="2014-09" db="EMBL/GenBank/DDBJ databases">
        <authorList>
            <person name="Gomez-Valero L."/>
        </authorList>
    </citation>
    <scope>NUCLEOTIDE SEQUENCE [LARGE SCALE GENOMIC DNA]</scope>
    <source>
        <strain evidence="3">ATCC700992</strain>
    </source>
</reference>
<dbReference type="AlphaFoldDB" id="A0A098G0J9"/>
<keyword evidence="3" id="KW-1185">Reference proteome</keyword>
<dbReference type="KEGG" id="lfa:LFA_0583"/>
<feature type="signal peptide" evidence="1">
    <location>
        <begin position="1"/>
        <end position="25"/>
    </location>
</feature>
<evidence type="ECO:0000256" key="1">
    <source>
        <dbReference type="SAM" id="SignalP"/>
    </source>
</evidence>
<dbReference type="STRING" id="1212491.LFA_0583"/>